<evidence type="ECO:0000256" key="3">
    <source>
        <dbReference type="SAM" id="SignalP"/>
    </source>
</evidence>
<comment type="caution">
    <text evidence="4">The sequence shown here is derived from an EMBL/GenBank/DDBJ whole genome shotgun (WGS) entry which is preliminary data.</text>
</comment>
<dbReference type="Proteomes" id="UP000290106">
    <property type="component" value="Unassembled WGS sequence"/>
</dbReference>
<protein>
    <recommendedName>
        <fullName evidence="6">LPXTG cell wall anchor domain-containing protein</fullName>
    </recommendedName>
</protein>
<feature type="transmembrane region" description="Helical" evidence="2">
    <location>
        <begin position="203"/>
        <end position="220"/>
    </location>
</feature>
<evidence type="ECO:0000313" key="4">
    <source>
        <dbReference type="EMBL" id="RXS74856.1"/>
    </source>
</evidence>
<feature type="chain" id="PRO_5020253568" description="LPXTG cell wall anchor domain-containing protein" evidence="3">
    <location>
        <begin position="24"/>
        <end position="230"/>
    </location>
</feature>
<name>A0A4Q1RGT6_9FIRM</name>
<keyword evidence="2" id="KW-1133">Transmembrane helix</keyword>
<dbReference type="OrthoDB" id="1820930at2"/>
<organism evidence="4 5">
    <name type="scientific">Blautia faecicola</name>
    <dbReference type="NCBI Taxonomy" id="2509240"/>
    <lineage>
        <taxon>Bacteria</taxon>
        <taxon>Bacillati</taxon>
        <taxon>Bacillota</taxon>
        <taxon>Clostridia</taxon>
        <taxon>Lachnospirales</taxon>
        <taxon>Lachnospiraceae</taxon>
        <taxon>Blautia</taxon>
    </lineage>
</organism>
<sequence>MKKAAIILMGICLCLSIPVAAEAAQTGTSSVTQQSTINTTVPDTHMVTIRSEHAQVSYQHEEGDDEETQETVTYAVERFSSPQFQIQPKKGWKITAVLVNGEDVTDQLKDGMLTLPEVYEDQQIVVETEESTEDDKKDDENTGGGDQNETKPTDTKNNGTSGNGNSGTKTDGSTGNGQGTKSNLTGTTNGTAAAKTADLQKNVMYFMATVASAIVLFALADNRKKRKHRE</sequence>
<keyword evidence="3" id="KW-0732">Signal</keyword>
<proteinExistence type="predicted"/>
<keyword evidence="2" id="KW-0472">Membrane</keyword>
<dbReference type="RefSeq" id="WP_129257411.1">
    <property type="nucleotide sequence ID" value="NZ_SDKC01000001.1"/>
</dbReference>
<gene>
    <name evidence="4" type="ORF">ETP43_06225</name>
</gene>
<reference evidence="4 5" key="1">
    <citation type="submission" date="2019-01" db="EMBL/GenBank/DDBJ databases">
        <title>Blautia sp. nov. KGMB01111 isolated human feces.</title>
        <authorList>
            <person name="Park J.-E."/>
            <person name="Kim J.-S."/>
            <person name="Park S.-H."/>
        </authorList>
    </citation>
    <scope>NUCLEOTIDE SEQUENCE [LARGE SCALE GENOMIC DNA]</scope>
    <source>
        <strain evidence="4 5">KGMB01111</strain>
    </source>
</reference>
<keyword evidence="2" id="KW-0812">Transmembrane</keyword>
<feature type="signal peptide" evidence="3">
    <location>
        <begin position="1"/>
        <end position="23"/>
    </location>
</feature>
<keyword evidence="5" id="KW-1185">Reference proteome</keyword>
<evidence type="ECO:0000313" key="5">
    <source>
        <dbReference type="Proteomes" id="UP000290106"/>
    </source>
</evidence>
<evidence type="ECO:0000256" key="2">
    <source>
        <dbReference type="SAM" id="Phobius"/>
    </source>
</evidence>
<accession>A0A4Q1RGT6</accession>
<dbReference type="AlphaFoldDB" id="A0A4Q1RGT6"/>
<evidence type="ECO:0000256" key="1">
    <source>
        <dbReference type="SAM" id="MobiDB-lite"/>
    </source>
</evidence>
<feature type="region of interest" description="Disordered" evidence="1">
    <location>
        <begin position="119"/>
        <end position="190"/>
    </location>
</feature>
<evidence type="ECO:0008006" key="6">
    <source>
        <dbReference type="Google" id="ProtNLM"/>
    </source>
</evidence>
<dbReference type="EMBL" id="SDKC01000001">
    <property type="protein sequence ID" value="RXS74856.1"/>
    <property type="molecule type" value="Genomic_DNA"/>
</dbReference>